<dbReference type="AlphaFoldDB" id="A0A7H1B6S5"/>
<proteinExistence type="predicted"/>
<dbReference type="PANTHER" id="PTHR47691:SF3">
    <property type="entry name" value="HTH-TYPE TRANSCRIPTIONAL REGULATOR RV0890C-RELATED"/>
    <property type="match status" value="1"/>
</dbReference>
<dbReference type="InterPro" id="IPR027417">
    <property type="entry name" value="P-loop_NTPase"/>
</dbReference>
<dbReference type="PANTHER" id="PTHR47691">
    <property type="entry name" value="REGULATOR-RELATED"/>
    <property type="match status" value="1"/>
</dbReference>
<reference evidence="3 4" key="1">
    <citation type="submission" date="2020-09" db="EMBL/GenBank/DDBJ databases">
        <title>A novel species.</title>
        <authorList>
            <person name="Gao J."/>
        </authorList>
    </citation>
    <scope>NUCLEOTIDE SEQUENCE [LARGE SCALE GENOMIC DNA]</scope>
    <source>
        <strain evidence="3 4">CRXT-Y-14</strain>
    </source>
</reference>
<sequence>MRDSHRAEAERLLARAVEEEVRRSGGRVDGKVLLARARGALDAMGQTAVEEYTAYTGALDAASAGRMTFGERFAKEGGSTPLMVAGVGAVTACVADLALGAGTGVAVGAGAAVAVLGAAATVAKVTAAHLPAASRSAGAASQPGGPEQLRLQWLTALEVRGIRPFLDQQRVLAASTGAGTGTKKTVVPQLRGTDKSAAARRRTVLEQSFGQLPEPDGPFAGRRAALSRITQWVHAARASTQTRPTVVVLHGAPGSGRTTLAVRAAHELRDQFRGACVVDLRGDRSDAAPLSTRDALMHLLNRLGAPREQLLFRERSSQDQQVKRLSELYHQYLTGLPVTIVLDDAADAAQVRALIPERSDSLVVVTSRKPLDLGEDTPAWVHQLPVEALDAAGAEELLREAAEDPEGPYDAEATDAVRELCGGLPLALRIAGSAIGPRTPRRLAADLGAYGPVEPVERVLWLRYTDQSEQARRLLRRLALAGRASLGAAAAAALLATDTKEATKHLTALSRAGLIDRVRGSRYRLHDLVRGFAQARLADEEEPAERTAAQERLIQNYADLADSVIRLVDGNMSTRAGQMGPHGFTSLDAALRWLDDESSFITAALRHAEGVNQDAVLGLLGALCDYCLLRGDLYRLGEISELTQAIDQGLLVRSVQWRTGIAARQLGELDKARTTLSSVVDLYREAHHRAGEARALCSLGITLHHQGQLTEASAKLREALDLQTTPETKGDRGWTLHALAAVERDRAHVRESLELLTDALALHRENESLHGEAWAHFQLGQLCLRMGDVDRAEEQLRTALDLYGRTRDARGEAWALTQLARTRLVDGDASAAVDGLRQAASRHRDNEDARGEAWTYYYLGQALEETGDLDQAVRDLERSRTMFSRMRDVYGLACARHHSARVTRDQRAAQTGSLRNSGFARQLLVDARADFQRIGVAHGEAWTCLELAVVDAGNARLQQALDLCEEARGLFASYGDRRGEEWAAFLRCTLLPYASPGGSEVGTAVAQEELAALTRTPAPTRDGKLDDYVRAYGLLLERGVDLDAGWQAWRLGMVPSRHARDVMGVTD</sequence>
<dbReference type="Proteomes" id="UP000516428">
    <property type="component" value="Chromosome"/>
</dbReference>
<dbReference type="PROSITE" id="PS50005">
    <property type="entry name" value="TPR"/>
    <property type="match status" value="1"/>
</dbReference>
<keyword evidence="4" id="KW-1185">Reference proteome</keyword>
<evidence type="ECO:0000259" key="2">
    <source>
        <dbReference type="SMART" id="SM00382"/>
    </source>
</evidence>
<dbReference type="SUPFAM" id="SSF52540">
    <property type="entry name" value="P-loop containing nucleoside triphosphate hydrolases"/>
    <property type="match status" value="1"/>
</dbReference>
<organism evidence="3 4">
    <name type="scientific">Streptomyces xanthii</name>
    <dbReference type="NCBI Taxonomy" id="2768069"/>
    <lineage>
        <taxon>Bacteria</taxon>
        <taxon>Bacillati</taxon>
        <taxon>Actinomycetota</taxon>
        <taxon>Actinomycetes</taxon>
        <taxon>Kitasatosporales</taxon>
        <taxon>Streptomycetaceae</taxon>
        <taxon>Streptomyces</taxon>
    </lineage>
</organism>
<dbReference type="KEGG" id="sxn:IAG42_12910"/>
<dbReference type="InterPro" id="IPR019734">
    <property type="entry name" value="TPR_rpt"/>
</dbReference>
<dbReference type="RefSeq" id="WP_188337166.1">
    <property type="nucleotide sequence ID" value="NZ_CP061281.1"/>
</dbReference>
<dbReference type="SUPFAM" id="SSF48452">
    <property type="entry name" value="TPR-like"/>
    <property type="match status" value="2"/>
</dbReference>
<dbReference type="InterPro" id="IPR003593">
    <property type="entry name" value="AAA+_ATPase"/>
</dbReference>
<name>A0A7H1B6S5_9ACTN</name>
<evidence type="ECO:0000313" key="4">
    <source>
        <dbReference type="Proteomes" id="UP000516428"/>
    </source>
</evidence>
<gene>
    <name evidence="3" type="ORF">IAG42_12910</name>
</gene>
<feature type="repeat" description="TPR" evidence="1">
    <location>
        <begin position="773"/>
        <end position="806"/>
    </location>
</feature>
<dbReference type="Gene3D" id="1.25.40.10">
    <property type="entry name" value="Tetratricopeptide repeat domain"/>
    <property type="match status" value="2"/>
</dbReference>
<feature type="domain" description="AAA+ ATPase" evidence="2">
    <location>
        <begin position="243"/>
        <end position="404"/>
    </location>
</feature>
<dbReference type="PRINTS" id="PR00364">
    <property type="entry name" value="DISEASERSIST"/>
</dbReference>
<dbReference type="SMART" id="SM00028">
    <property type="entry name" value="TPR"/>
    <property type="match status" value="7"/>
</dbReference>
<accession>A0A7H1B6S5</accession>
<dbReference type="Pfam" id="PF13424">
    <property type="entry name" value="TPR_12"/>
    <property type="match status" value="2"/>
</dbReference>
<evidence type="ECO:0000313" key="3">
    <source>
        <dbReference type="EMBL" id="QNS04430.1"/>
    </source>
</evidence>
<dbReference type="InterPro" id="IPR041664">
    <property type="entry name" value="AAA_16"/>
</dbReference>
<dbReference type="Pfam" id="PF13191">
    <property type="entry name" value="AAA_16"/>
    <property type="match status" value="1"/>
</dbReference>
<evidence type="ECO:0000256" key="1">
    <source>
        <dbReference type="PROSITE-ProRule" id="PRU00339"/>
    </source>
</evidence>
<keyword evidence="1" id="KW-0802">TPR repeat</keyword>
<dbReference type="InterPro" id="IPR011990">
    <property type="entry name" value="TPR-like_helical_dom_sf"/>
</dbReference>
<protein>
    <submittedName>
        <fullName evidence="3">Tetratricopeptide repeat protein</fullName>
    </submittedName>
</protein>
<dbReference type="Gene3D" id="3.40.50.300">
    <property type="entry name" value="P-loop containing nucleotide triphosphate hydrolases"/>
    <property type="match status" value="1"/>
</dbReference>
<dbReference type="SMART" id="SM00382">
    <property type="entry name" value="AAA"/>
    <property type="match status" value="1"/>
</dbReference>
<dbReference type="EMBL" id="CP061281">
    <property type="protein sequence ID" value="QNS04430.1"/>
    <property type="molecule type" value="Genomic_DNA"/>
</dbReference>